<evidence type="ECO:0000313" key="3">
    <source>
        <dbReference type="Proteomes" id="UP000886595"/>
    </source>
</evidence>
<evidence type="ECO:0000313" key="2">
    <source>
        <dbReference type="EMBL" id="KAG2311375.1"/>
    </source>
</evidence>
<comment type="caution">
    <text evidence="2">The sequence shown here is derived from an EMBL/GenBank/DDBJ whole genome shotgun (WGS) entry which is preliminary data.</text>
</comment>
<dbReference type="Proteomes" id="UP000886595">
    <property type="component" value="Unassembled WGS sequence"/>
</dbReference>
<feature type="region of interest" description="Disordered" evidence="1">
    <location>
        <begin position="60"/>
        <end position="109"/>
    </location>
</feature>
<accession>A0A8X7VHA0</accession>
<dbReference type="AlphaFoldDB" id="A0A8X7VHA0"/>
<name>A0A8X7VHA0_BRACI</name>
<sequence length="167" mass="19385">MDVVDSSYYRRADDVEDDRIIVLKELIRTKHNFSEDIWEFENTPEISLDLDDEAVNVEEAGNVEENGNDEEAESDEDLQTPRGSTNLDVTSKMGKNRLPDRGMEKRKHKVLSIGPKQAPFNEDMKAFVTHLFQQNFSGMEERLQKQMSEKFEQMKAELRDSRKEANV</sequence>
<proteinExistence type="predicted"/>
<dbReference type="EMBL" id="JAAMPC010000005">
    <property type="protein sequence ID" value="KAG2311375.1"/>
    <property type="molecule type" value="Genomic_DNA"/>
</dbReference>
<organism evidence="2 3">
    <name type="scientific">Brassica carinata</name>
    <name type="common">Ethiopian mustard</name>
    <name type="synonym">Abyssinian cabbage</name>
    <dbReference type="NCBI Taxonomy" id="52824"/>
    <lineage>
        <taxon>Eukaryota</taxon>
        <taxon>Viridiplantae</taxon>
        <taxon>Streptophyta</taxon>
        <taxon>Embryophyta</taxon>
        <taxon>Tracheophyta</taxon>
        <taxon>Spermatophyta</taxon>
        <taxon>Magnoliopsida</taxon>
        <taxon>eudicotyledons</taxon>
        <taxon>Gunneridae</taxon>
        <taxon>Pentapetalae</taxon>
        <taxon>rosids</taxon>
        <taxon>malvids</taxon>
        <taxon>Brassicales</taxon>
        <taxon>Brassicaceae</taxon>
        <taxon>Brassiceae</taxon>
        <taxon>Brassica</taxon>
    </lineage>
</organism>
<keyword evidence="3" id="KW-1185">Reference proteome</keyword>
<gene>
    <name evidence="2" type="ORF">Bca52824_022932</name>
</gene>
<evidence type="ECO:0000256" key="1">
    <source>
        <dbReference type="SAM" id="MobiDB-lite"/>
    </source>
</evidence>
<feature type="compositionally biased region" description="Acidic residues" evidence="1">
    <location>
        <begin position="66"/>
        <end position="78"/>
    </location>
</feature>
<protein>
    <submittedName>
        <fullName evidence="2">Uncharacterized protein</fullName>
    </submittedName>
</protein>
<reference evidence="2 3" key="1">
    <citation type="submission" date="2020-02" db="EMBL/GenBank/DDBJ databases">
        <authorList>
            <person name="Ma Q."/>
            <person name="Huang Y."/>
            <person name="Song X."/>
            <person name="Pei D."/>
        </authorList>
    </citation>
    <scope>NUCLEOTIDE SEQUENCE [LARGE SCALE GENOMIC DNA]</scope>
    <source>
        <strain evidence="2">Sxm20200214</strain>
        <tissue evidence="2">Leaf</tissue>
    </source>
</reference>